<organism evidence="2 3">
    <name type="scientific">Phlebotomus papatasi</name>
    <name type="common">Sandfly</name>
    <dbReference type="NCBI Taxonomy" id="29031"/>
    <lineage>
        <taxon>Eukaryota</taxon>
        <taxon>Metazoa</taxon>
        <taxon>Ecdysozoa</taxon>
        <taxon>Arthropoda</taxon>
        <taxon>Hexapoda</taxon>
        <taxon>Insecta</taxon>
        <taxon>Pterygota</taxon>
        <taxon>Neoptera</taxon>
        <taxon>Endopterygota</taxon>
        <taxon>Diptera</taxon>
        <taxon>Nematocera</taxon>
        <taxon>Psychodoidea</taxon>
        <taxon>Psychodidae</taxon>
        <taxon>Phlebotomus</taxon>
        <taxon>Phlebotomus</taxon>
    </lineage>
</organism>
<keyword evidence="3" id="KW-1185">Reference proteome</keyword>
<evidence type="ECO:0008006" key="4">
    <source>
        <dbReference type="Google" id="ProtNLM"/>
    </source>
</evidence>
<dbReference type="AlphaFoldDB" id="A0A1B0DHA1"/>
<accession>A0A1B0DHA1</accession>
<dbReference type="VEuPathDB" id="VectorBase:PPAI007535"/>
<dbReference type="EnsemblMetazoa" id="PPAI007535-RA">
    <property type="protein sequence ID" value="PPAI007535-PA"/>
    <property type="gene ID" value="PPAI007535"/>
</dbReference>
<reference evidence="2" key="1">
    <citation type="submission" date="2022-08" db="UniProtKB">
        <authorList>
            <consortium name="EnsemblMetazoa"/>
        </authorList>
    </citation>
    <scope>IDENTIFICATION</scope>
    <source>
        <strain evidence="2">Israel</strain>
    </source>
</reference>
<feature type="region of interest" description="Disordered" evidence="1">
    <location>
        <begin position="141"/>
        <end position="191"/>
    </location>
</feature>
<dbReference type="Proteomes" id="UP000092462">
    <property type="component" value="Unassembled WGS sequence"/>
</dbReference>
<dbReference type="VEuPathDB" id="VectorBase:PPAPM1_001242"/>
<sequence length="327" mass="36969">MLKFGGAADLSSGDSCDSLSEVFYGSASDSVGRSSTGSIPWAEDAIRQNQEEWERIERMFYGEEDLPTDAKTRQEFLEWMTAFPHLRISGAQMPIYYDPERLPEADGDFEEVLCIDPPPQRRRKSYFSSETRSGHVARKQHLSGNFPSTSATLQGLQVSPGTRGMRNGSVTYRESQRGAHRSRPKSPDRAVNLSTRLQRLDIQKLEPVVRPPRRETLLQSRSSNSLLPGKVIRTTEMPVYHVTHRLEPMPPILNLRLIYRETQREDHQPPRSKGTSILPAIDGQHLAPQELAMRSISAINRRQMCQNPFSSGHIQSASRFKSNSPID</sequence>
<feature type="compositionally biased region" description="Polar residues" evidence="1">
    <location>
        <begin position="142"/>
        <end position="160"/>
    </location>
</feature>
<dbReference type="EMBL" id="AJVK01060846">
    <property type="status" value="NOT_ANNOTATED_CDS"/>
    <property type="molecule type" value="Genomic_DNA"/>
</dbReference>
<evidence type="ECO:0000313" key="3">
    <source>
        <dbReference type="Proteomes" id="UP000092462"/>
    </source>
</evidence>
<evidence type="ECO:0000313" key="2">
    <source>
        <dbReference type="EnsemblMetazoa" id="PPAI007535-PA"/>
    </source>
</evidence>
<protein>
    <recommendedName>
        <fullName evidence="4">DUF3719 domain-containing protein</fullName>
    </recommendedName>
</protein>
<evidence type="ECO:0000256" key="1">
    <source>
        <dbReference type="SAM" id="MobiDB-lite"/>
    </source>
</evidence>
<proteinExistence type="predicted"/>
<name>A0A1B0DHA1_PHLPP</name>